<dbReference type="SUPFAM" id="SSF54001">
    <property type="entry name" value="Cysteine proteinases"/>
    <property type="match status" value="1"/>
</dbReference>
<dbReference type="CDD" id="cd02248">
    <property type="entry name" value="Peptidase_C1A"/>
    <property type="match status" value="1"/>
</dbReference>
<dbReference type="InterPro" id="IPR013201">
    <property type="entry name" value="Prot_inhib_I29"/>
</dbReference>
<dbReference type="InterPro" id="IPR039417">
    <property type="entry name" value="Peptidase_C1A_papain-like"/>
</dbReference>
<evidence type="ECO:0000256" key="2">
    <source>
        <dbReference type="ARBA" id="ARBA00023145"/>
    </source>
</evidence>
<dbReference type="Gene3D" id="3.90.70.10">
    <property type="entry name" value="Cysteine proteinases"/>
    <property type="match status" value="1"/>
</dbReference>
<evidence type="ECO:0000256" key="1">
    <source>
        <dbReference type="ARBA" id="ARBA00008455"/>
    </source>
</evidence>
<evidence type="ECO:0000313" key="7">
    <source>
        <dbReference type="EMBL" id="CAJ1376107.1"/>
    </source>
</evidence>
<evidence type="ECO:0000256" key="4">
    <source>
        <dbReference type="SAM" id="SignalP"/>
    </source>
</evidence>
<evidence type="ECO:0000259" key="6">
    <source>
        <dbReference type="SMART" id="SM00848"/>
    </source>
</evidence>
<dbReference type="InterPro" id="IPR025661">
    <property type="entry name" value="Pept_asp_AS"/>
</dbReference>
<keyword evidence="3" id="KW-1015">Disulfide bond</keyword>
<dbReference type="SMART" id="SM00848">
    <property type="entry name" value="Inhibitor_I29"/>
    <property type="match status" value="1"/>
</dbReference>
<feature type="domain" description="Peptidase C1A papain C-terminal" evidence="5">
    <location>
        <begin position="116"/>
        <end position="368"/>
    </location>
</feature>
<dbReference type="EMBL" id="CAUJNA010000362">
    <property type="protein sequence ID" value="CAJ1376107.1"/>
    <property type="molecule type" value="Genomic_DNA"/>
</dbReference>
<keyword evidence="8" id="KW-1185">Reference proteome</keyword>
<dbReference type="InterPro" id="IPR000169">
    <property type="entry name" value="Pept_cys_AS"/>
</dbReference>
<dbReference type="InterPro" id="IPR000668">
    <property type="entry name" value="Peptidase_C1A_C"/>
</dbReference>
<dbReference type="Pfam" id="PF08246">
    <property type="entry name" value="Inhibitor_I29"/>
    <property type="match status" value="1"/>
</dbReference>
<reference evidence="7" key="1">
    <citation type="submission" date="2023-08" db="EMBL/GenBank/DDBJ databases">
        <authorList>
            <person name="Chen Y."/>
            <person name="Shah S."/>
            <person name="Dougan E. K."/>
            <person name="Thang M."/>
            <person name="Chan C."/>
        </authorList>
    </citation>
    <scope>NUCLEOTIDE SEQUENCE</scope>
</reference>
<keyword evidence="4" id="KW-0732">Signal</keyword>
<dbReference type="Pfam" id="PF00112">
    <property type="entry name" value="Peptidase_C1"/>
    <property type="match status" value="1"/>
</dbReference>
<dbReference type="PROSITE" id="PS00640">
    <property type="entry name" value="THIOL_PROTEASE_ASN"/>
    <property type="match status" value="1"/>
</dbReference>
<dbReference type="PROSITE" id="PS00139">
    <property type="entry name" value="THIOL_PROTEASE_CYS"/>
    <property type="match status" value="1"/>
</dbReference>
<dbReference type="GO" id="GO:0006508">
    <property type="term" value="P:proteolysis"/>
    <property type="evidence" value="ECO:0007669"/>
    <property type="project" value="InterPro"/>
</dbReference>
<dbReference type="PRINTS" id="PR00705">
    <property type="entry name" value="PAPAIN"/>
</dbReference>
<sequence>MTARVLLLASLFLPTQGAAVRAASAEDIQAYEAFRSQFGRQDARDYQQRLVFFMQRRAEVDAQNAKGTWRAKVNKFADMTDLEYQELLGYRKPRRSPLMRSGTSLLQLGSGGFGGVARSRDWRKALASGGPEFLRTQGGCGSCWAVAAAGALEMHAEIAEADAPSHNASEAPAAPAAARRLSVGQVLRCTPNPRHCGGEGGCSGATAELAFAFVARYGVVAEADWEPDGDDSGDHREIEVKDEMSGLRGRCAARPALRTTGFVKLPQNQLWPLLAAVSEKGPVVVSVDAEPWTIYDSGVFNGCKQDATINHAVLLVGYGECTEGKYWLIRNSWGNDWGENGYMRLLRHDGDEGHNGYCGTDRDPKVGVGCDGGPATLPVCGMCGILSDSSYPKL</sequence>
<evidence type="ECO:0000313" key="8">
    <source>
        <dbReference type="Proteomes" id="UP001178507"/>
    </source>
</evidence>
<dbReference type="PANTHER" id="PTHR12411">
    <property type="entry name" value="CYSTEINE PROTEASE FAMILY C1-RELATED"/>
    <property type="match status" value="1"/>
</dbReference>
<comment type="caution">
    <text evidence="7">The sequence shown here is derived from an EMBL/GenBank/DDBJ whole genome shotgun (WGS) entry which is preliminary data.</text>
</comment>
<feature type="domain" description="Cathepsin propeptide inhibitor" evidence="6">
    <location>
        <begin position="31"/>
        <end position="84"/>
    </location>
</feature>
<dbReference type="InterPro" id="IPR038765">
    <property type="entry name" value="Papain-like_cys_pep_sf"/>
</dbReference>
<name>A0AA36HVK8_9DINO</name>
<dbReference type="InterPro" id="IPR025660">
    <property type="entry name" value="Pept_his_AS"/>
</dbReference>
<dbReference type="Proteomes" id="UP001178507">
    <property type="component" value="Unassembled WGS sequence"/>
</dbReference>
<dbReference type="InterPro" id="IPR013128">
    <property type="entry name" value="Peptidase_C1A"/>
</dbReference>
<protein>
    <submittedName>
        <fullName evidence="7">Uncharacterized protein</fullName>
    </submittedName>
</protein>
<dbReference type="SMART" id="SM00645">
    <property type="entry name" value="Pept_C1"/>
    <property type="match status" value="1"/>
</dbReference>
<feature type="chain" id="PRO_5041383164" evidence="4">
    <location>
        <begin position="18"/>
        <end position="394"/>
    </location>
</feature>
<evidence type="ECO:0000259" key="5">
    <source>
        <dbReference type="SMART" id="SM00645"/>
    </source>
</evidence>
<dbReference type="GO" id="GO:0008234">
    <property type="term" value="F:cysteine-type peptidase activity"/>
    <property type="evidence" value="ECO:0007669"/>
    <property type="project" value="InterPro"/>
</dbReference>
<comment type="similarity">
    <text evidence="1">Belongs to the peptidase C1 family.</text>
</comment>
<dbReference type="PROSITE" id="PS00639">
    <property type="entry name" value="THIOL_PROTEASE_HIS"/>
    <property type="match status" value="1"/>
</dbReference>
<evidence type="ECO:0000256" key="3">
    <source>
        <dbReference type="ARBA" id="ARBA00023157"/>
    </source>
</evidence>
<accession>A0AA36HVK8</accession>
<dbReference type="AlphaFoldDB" id="A0AA36HVK8"/>
<proteinExistence type="inferred from homology"/>
<keyword evidence="2" id="KW-0865">Zymogen</keyword>
<feature type="signal peptide" evidence="4">
    <location>
        <begin position="1"/>
        <end position="17"/>
    </location>
</feature>
<organism evidence="7 8">
    <name type="scientific">Effrenium voratum</name>
    <dbReference type="NCBI Taxonomy" id="2562239"/>
    <lineage>
        <taxon>Eukaryota</taxon>
        <taxon>Sar</taxon>
        <taxon>Alveolata</taxon>
        <taxon>Dinophyceae</taxon>
        <taxon>Suessiales</taxon>
        <taxon>Symbiodiniaceae</taxon>
        <taxon>Effrenium</taxon>
    </lineage>
</organism>
<gene>
    <name evidence="7" type="ORF">EVOR1521_LOCUS5246</name>
</gene>